<reference evidence="3" key="1">
    <citation type="submission" date="2017-02" db="UniProtKB">
        <authorList>
            <consortium name="WormBaseParasite"/>
        </authorList>
    </citation>
    <scope>IDENTIFICATION</scope>
</reference>
<protein>
    <submittedName>
        <fullName evidence="3">Ovule protein</fullName>
    </submittedName>
</protein>
<reference evidence="1 2" key="2">
    <citation type="submission" date="2018-11" db="EMBL/GenBank/DDBJ databases">
        <authorList>
            <consortium name="Pathogen Informatics"/>
        </authorList>
    </citation>
    <scope>NUCLEOTIDE SEQUENCE [LARGE SCALE GENOMIC DNA]</scope>
    <source>
        <strain evidence="1 2">MHpl1</strain>
    </source>
</reference>
<accession>A0A0N4WXJ2</accession>
<dbReference type="Proteomes" id="UP000268014">
    <property type="component" value="Unassembled WGS sequence"/>
</dbReference>
<gene>
    <name evidence="1" type="ORF">HPLM_LOCUS16532</name>
</gene>
<dbReference type="AlphaFoldDB" id="A0A0N4WXJ2"/>
<name>A0A0N4WXJ2_HAEPC</name>
<evidence type="ECO:0000313" key="3">
    <source>
        <dbReference type="WBParaSite" id="HPLM_0001654001-mRNA-1"/>
    </source>
</evidence>
<evidence type="ECO:0000313" key="1">
    <source>
        <dbReference type="EMBL" id="VDO60423.1"/>
    </source>
</evidence>
<keyword evidence="2" id="KW-1185">Reference proteome</keyword>
<dbReference type="EMBL" id="UZAF01019465">
    <property type="protein sequence ID" value="VDO60423.1"/>
    <property type="molecule type" value="Genomic_DNA"/>
</dbReference>
<sequence>YCNCKIHDWVDASTVPCIYHHSHPISNIDYRILSHPSCRVTVVLKRYLTVSGLHSADPRTHPSLHYLFPERLLHLVAPSRAYEREGLKIQRKGVVNTRCRGNSERTSDLLGAEVICPSIFNAPSVS</sequence>
<evidence type="ECO:0000313" key="2">
    <source>
        <dbReference type="Proteomes" id="UP000268014"/>
    </source>
</evidence>
<organism evidence="3">
    <name type="scientific">Haemonchus placei</name>
    <name type="common">Barber's pole worm</name>
    <dbReference type="NCBI Taxonomy" id="6290"/>
    <lineage>
        <taxon>Eukaryota</taxon>
        <taxon>Metazoa</taxon>
        <taxon>Ecdysozoa</taxon>
        <taxon>Nematoda</taxon>
        <taxon>Chromadorea</taxon>
        <taxon>Rhabditida</taxon>
        <taxon>Rhabditina</taxon>
        <taxon>Rhabditomorpha</taxon>
        <taxon>Strongyloidea</taxon>
        <taxon>Trichostrongylidae</taxon>
        <taxon>Haemonchus</taxon>
    </lineage>
</organism>
<proteinExistence type="predicted"/>
<dbReference type="WBParaSite" id="HPLM_0001654001-mRNA-1">
    <property type="protein sequence ID" value="HPLM_0001654001-mRNA-1"/>
    <property type="gene ID" value="HPLM_0001654001"/>
</dbReference>